<accession>A0A7R9NX13</accession>
<comment type="subcellular location">
    <subcellularLocation>
        <location evidence="1">Secreted</location>
    </subcellularLocation>
</comment>
<dbReference type="EMBL" id="OE002722">
    <property type="protein sequence ID" value="CAD7459196.1"/>
    <property type="molecule type" value="Genomic_DNA"/>
</dbReference>
<sequence length="159" mass="17475">MLALLLLTTLIAPSFQDQVNVTLFYESLCPYSIRFITQQLYPTWTELTSEYLAVDFVPYGNAQQTLSADGQWSFTCQHGPNECVGNIVQACALRTLRDQPDQQMEFINCVMDSEDPSTGGQEVSRTGQEVSGTGGHEASRTGGQEVSRTVGQEVRRTGG</sequence>
<keyword evidence="5" id="KW-0325">Glycoprotein</keyword>
<name>A0A7R9NX13_9NEOP</name>
<proteinExistence type="inferred from homology"/>
<keyword evidence="4 7" id="KW-0732">Signal</keyword>
<keyword evidence="3" id="KW-0964">Secreted</keyword>
<evidence type="ECO:0000313" key="8">
    <source>
        <dbReference type="EMBL" id="CAD7459196.1"/>
    </source>
</evidence>
<feature type="signal peptide" evidence="7">
    <location>
        <begin position="1"/>
        <end position="16"/>
    </location>
</feature>
<dbReference type="InterPro" id="IPR004911">
    <property type="entry name" value="Interferon-induced_GILT"/>
</dbReference>
<dbReference type="PANTHER" id="PTHR13234">
    <property type="entry name" value="GAMMA-INTERFERON INDUCIBLE LYSOSOMAL THIOL REDUCTASE GILT"/>
    <property type="match status" value="1"/>
</dbReference>
<evidence type="ECO:0000256" key="1">
    <source>
        <dbReference type="ARBA" id="ARBA00004613"/>
    </source>
</evidence>
<feature type="compositionally biased region" description="Polar residues" evidence="6">
    <location>
        <begin position="141"/>
        <end position="150"/>
    </location>
</feature>
<dbReference type="AlphaFoldDB" id="A0A7R9NX13"/>
<evidence type="ECO:0000256" key="3">
    <source>
        <dbReference type="ARBA" id="ARBA00022525"/>
    </source>
</evidence>
<evidence type="ECO:0000256" key="4">
    <source>
        <dbReference type="ARBA" id="ARBA00022729"/>
    </source>
</evidence>
<dbReference type="GO" id="GO:0016671">
    <property type="term" value="F:oxidoreductase activity, acting on a sulfur group of donors, disulfide as acceptor"/>
    <property type="evidence" value="ECO:0007669"/>
    <property type="project" value="InterPro"/>
</dbReference>
<gene>
    <name evidence="8" type="ORF">TTEB3V08_LOCUS7161</name>
</gene>
<evidence type="ECO:0008006" key="9">
    <source>
        <dbReference type="Google" id="ProtNLM"/>
    </source>
</evidence>
<organism evidence="8">
    <name type="scientific">Timema tahoe</name>
    <dbReference type="NCBI Taxonomy" id="61484"/>
    <lineage>
        <taxon>Eukaryota</taxon>
        <taxon>Metazoa</taxon>
        <taxon>Ecdysozoa</taxon>
        <taxon>Arthropoda</taxon>
        <taxon>Hexapoda</taxon>
        <taxon>Insecta</taxon>
        <taxon>Pterygota</taxon>
        <taxon>Neoptera</taxon>
        <taxon>Polyneoptera</taxon>
        <taxon>Phasmatodea</taxon>
        <taxon>Timematodea</taxon>
        <taxon>Timematoidea</taxon>
        <taxon>Timematidae</taxon>
        <taxon>Timema</taxon>
    </lineage>
</organism>
<protein>
    <recommendedName>
        <fullName evidence="9">Gamma-interferon-inducible lysosomal thiol reductase</fullName>
    </recommendedName>
</protein>
<evidence type="ECO:0000256" key="7">
    <source>
        <dbReference type="SAM" id="SignalP"/>
    </source>
</evidence>
<dbReference type="Pfam" id="PF03227">
    <property type="entry name" value="GILT"/>
    <property type="match status" value="1"/>
</dbReference>
<dbReference type="GO" id="GO:0005576">
    <property type="term" value="C:extracellular region"/>
    <property type="evidence" value="ECO:0007669"/>
    <property type="project" value="UniProtKB-SubCell"/>
</dbReference>
<feature type="chain" id="PRO_5031161005" description="Gamma-interferon-inducible lysosomal thiol reductase" evidence="7">
    <location>
        <begin position="17"/>
        <end position="159"/>
    </location>
</feature>
<feature type="region of interest" description="Disordered" evidence="6">
    <location>
        <begin position="112"/>
        <end position="159"/>
    </location>
</feature>
<dbReference type="PANTHER" id="PTHR13234:SF8">
    <property type="entry name" value="GAMMA-INTERFERON-INDUCIBLE LYSOSOMAL THIOL REDUCTASE"/>
    <property type="match status" value="1"/>
</dbReference>
<evidence type="ECO:0000256" key="2">
    <source>
        <dbReference type="ARBA" id="ARBA00005679"/>
    </source>
</evidence>
<reference evidence="8" key="1">
    <citation type="submission" date="2020-11" db="EMBL/GenBank/DDBJ databases">
        <authorList>
            <person name="Tran Van P."/>
        </authorList>
    </citation>
    <scope>NUCLEOTIDE SEQUENCE</scope>
</reference>
<comment type="similarity">
    <text evidence="2">Belongs to the GILT family.</text>
</comment>
<feature type="compositionally biased region" description="Polar residues" evidence="6">
    <location>
        <begin position="116"/>
        <end position="131"/>
    </location>
</feature>
<evidence type="ECO:0000256" key="5">
    <source>
        <dbReference type="ARBA" id="ARBA00023180"/>
    </source>
</evidence>
<evidence type="ECO:0000256" key="6">
    <source>
        <dbReference type="SAM" id="MobiDB-lite"/>
    </source>
</evidence>